<dbReference type="RefSeq" id="XP_047762626.1">
    <property type="nucleotide sequence ID" value="XM_047905007.1"/>
</dbReference>
<dbReference type="GO" id="GO:0016887">
    <property type="term" value="F:ATP hydrolysis activity"/>
    <property type="evidence" value="ECO:0007669"/>
    <property type="project" value="InterPro"/>
</dbReference>
<dbReference type="GO" id="GO:0005524">
    <property type="term" value="F:ATP binding"/>
    <property type="evidence" value="ECO:0007669"/>
    <property type="project" value="UniProtKB-KW"/>
</dbReference>
<feature type="transmembrane region" description="Helical" evidence="5">
    <location>
        <begin position="393"/>
        <end position="416"/>
    </location>
</feature>
<keyword evidence="5" id="KW-1133">Transmembrane helix</keyword>
<evidence type="ECO:0000259" key="6">
    <source>
        <dbReference type="PROSITE" id="PS50893"/>
    </source>
</evidence>
<dbReference type="InterPro" id="IPR027417">
    <property type="entry name" value="P-loop_NTPase"/>
</dbReference>
<proteinExistence type="predicted"/>
<evidence type="ECO:0000256" key="1">
    <source>
        <dbReference type="ARBA" id="ARBA00022448"/>
    </source>
</evidence>
<dbReference type="OrthoDB" id="8061355at2759"/>
<dbReference type="PANTHER" id="PTHR19229">
    <property type="entry name" value="ATP-BINDING CASSETTE TRANSPORTER SUBFAMILY A ABCA"/>
    <property type="match status" value="1"/>
</dbReference>
<evidence type="ECO:0000256" key="2">
    <source>
        <dbReference type="ARBA" id="ARBA00022737"/>
    </source>
</evidence>
<evidence type="ECO:0000256" key="5">
    <source>
        <dbReference type="SAM" id="Phobius"/>
    </source>
</evidence>
<feature type="transmembrane region" description="Helical" evidence="5">
    <location>
        <begin position="574"/>
        <end position="596"/>
    </location>
</feature>
<dbReference type="InterPro" id="IPR003439">
    <property type="entry name" value="ABC_transporter-like_ATP-bd"/>
</dbReference>
<reference evidence="7" key="2">
    <citation type="journal article" date="2022" name="Microb. Genom.">
        <title>A chromosome-scale genome assembly of the tomato pathogen Cladosporium fulvum reveals a compartmentalized genome architecture and the presence of a dispensable chromosome.</title>
        <authorList>
            <person name="Zaccaron A.Z."/>
            <person name="Chen L.H."/>
            <person name="Samaras A."/>
            <person name="Stergiopoulos I."/>
        </authorList>
    </citation>
    <scope>NUCLEOTIDE SEQUENCE</scope>
    <source>
        <strain evidence="7">Race5_Kim</strain>
    </source>
</reference>
<dbReference type="GeneID" id="71985737"/>
<feature type="transmembrane region" description="Helical" evidence="5">
    <location>
        <begin position="290"/>
        <end position="323"/>
    </location>
</feature>
<dbReference type="InterPro" id="IPR003593">
    <property type="entry name" value="AAA+_ATPase"/>
</dbReference>
<dbReference type="Pfam" id="PF00005">
    <property type="entry name" value="ABC_tran"/>
    <property type="match status" value="2"/>
</dbReference>
<dbReference type="KEGG" id="ffu:CLAFUR5_05859"/>
<feature type="domain" description="ABC transporter" evidence="6">
    <location>
        <begin position="436"/>
        <end position="827"/>
    </location>
</feature>
<dbReference type="Proteomes" id="UP000756132">
    <property type="component" value="Chromosome 5"/>
</dbReference>
<dbReference type="GO" id="GO:0005319">
    <property type="term" value="F:lipid transporter activity"/>
    <property type="evidence" value="ECO:0007669"/>
    <property type="project" value="TreeGrafter"/>
</dbReference>
<feature type="transmembrane region" description="Helical" evidence="5">
    <location>
        <begin position="335"/>
        <end position="355"/>
    </location>
</feature>
<dbReference type="EMBL" id="CP090167">
    <property type="protein sequence ID" value="UJO18260.1"/>
    <property type="molecule type" value="Genomic_DNA"/>
</dbReference>
<dbReference type="PANTHER" id="PTHR19229:SF36">
    <property type="entry name" value="ATP-BINDING CASSETTE SUB-FAMILY A MEMBER 2"/>
    <property type="match status" value="1"/>
</dbReference>
<dbReference type="GO" id="GO:0140359">
    <property type="term" value="F:ABC-type transporter activity"/>
    <property type="evidence" value="ECO:0007669"/>
    <property type="project" value="InterPro"/>
</dbReference>
<dbReference type="PROSITE" id="PS50893">
    <property type="entry name" value="ABC_TRANSPORTER_2"/>
    <property type="match status" value="1"/>
</dbReference>
<evidence type="ECO:0000313" key="8">
    <source>
        <dbReference type="Proteomes" id="UP000756132"/>
    </source>
</evidence>
<evidence type="ECO:0000256" key="4">
    <source>
        <dbReference type="ARBA" id="ARBA00022840"/>
    </source>
</evidence>
<keyword evidence="1" id="KW-0813">Transport</keyword>
<accession>A0A9Q8LIS5</accession>
<gene>
    <name evidence="7" type="ORF">CLAFUR5_05859</name>
</gene>
<dbReference type="InterPro" id="IPR017871">
    <property type="entry name" value="ABC_transporter-like_CS"/>
</dbReference>
<name>A0A9Q8LIS5_PASFU</name>
<sequence length="945" mass="103167">MIISELCGQTWTLTKKELLLIARRRWLSTFIRAVAFPIVLTAILASVKTWIHNDGGYGTATPSPIRTLSEAFAVVGDTRKQFVIVDRGLQGADVRAVIDELDQAARDGGRNVQFVTDSRQLIQVCPSSSKGVTSCFGAIDFWSSPDQGPNAIWNYTIWQDSVIAGADVRSDANPAQLYTIPLQRAVDSMISRRNNGTALPDTVLQYPFTSQTQAAVDFRDDKFFGLLITQALGFALFLAMCGITYHLTGHVVWQREAGLLQLIDAQMPNTSRWECLVARMFATHLAFDLIYMPAWIICGAVVGTIIYPHSNAVVAAIAFAIVAQFTQSGQKSTQEAAVIATGLLFPPSSFVYFLVSGAVSEIFSLPLTPHQSIPSLLGGLLEIRVWSLTPAHFLGFFAFQIALYPILAIFIERFLWGCSFRGRHLRSAPEMAGNALRIKNFTKRYNGAAKKRDRTLAVEDLSLDVYAGTIMVLLGQNGCGKSTTLSCIAGLESITEGTIELDGTGGVGLCPQKNVIWPDMTVEEHVRFFEHLKKPSCRPSQAEVDRLIDGCDLKKKTHASSKTLSGGQQRKLQLCMMLAGAILVTVIWLTNGYAWYRIGYMFQSFKDNKAVDDVSFGIMPSEKFALLGPNGAGKSTLISLIRGDLQMDGSSSNAEIHIAGDSLISSPVAAKQHLGVCPQFDAVDSMTLKEHLEFYAQARGLSSKEKDENINKIISRLGLGDHTNKLVKKLSGGTKRKMSLGIALVGNPFVLLLDEPSSGMDAASKRALWSTLTAISEGRSLLITTHSMEEGDALCDRAGIMAGRMLALGTIKSLHERYSDKVYVHLVHQNAPRSTPEKMASLWQWVNSTFLVAETEKSVGGQARFAVPRARQGTQSDQLLDGSHLGKLFQAMEAHKERASIRDYSIGHATLDQVFVNVCQGVDEENSAAVHRGGGLFSCVLGRSK</sequence>
<protein>
    <submittedName>
        <fullName evidence="7">Retinal-specific phospholipid-transporting ATPase ABCA4</fullName>
    </submittedName>
</protein>
<dbReference type="PROSITE" id="PS00211">
    <property type="entry name" value="ABC_TRANSPORTER_1"/>
    <property type="match status" value="1"/>
</dbReference>
<feature type="transmembrane region" description="Helical" evidence="5">
    <location>
        <begin position="26"/>
        <end position="47"/>
    </location>
</feature>
<reference evidence="7" key="1">
    <citation type="submission" date="2021-12" db="EMBL/GenBank/DDBJ databases">
        <authorList>
            <person name="Zaccaron A."/>
            <person name="Stergiopoulos I."/>
        </authorList>
    </citation>
    <scope>NUCLEOTIDE SEQUENCE</scope>
    <source>
        <strain evidence="7">Race5_Kim</strain>
    </source>
</reference>
<keyword evidence="2" id="KW-0677">Repeat</keyword>
<keyword evidence="5" id="KW-0472">Membrane</keyword>
<dbReference type="SMART" id="SM00382">
    <property type="entry name" value="AAA"/>
    <property type="match status" value="2"/>
</dbReference>
<keyword evidence="3" id="KW-0547">Nucleotide-binding</keyword>
<dbReference type="CDD" id="cd03263">
    <property type="entry name" value="ABC_subfamily_A"/>
    <property type="match status" value="1"/>
</dbReference>
<evidence type="ECO:0000256" key="3">
    <source>
        <dbReference type="ARBA" id="ARBA00022741"/>
    </source>
</evidence>
<dbReference type="InterPro" id="IPR026082">
    <property type="entry name" value="ABCA"/>
</dbReference>
<evidence type="ECO:0000313" key="7">
    <source>
        <dbReference type="EMBL" id="UJO18260.1"/>
    </source>
</evidence>
<feature type="transmembrane region" description="Helical" evidence="5">
    <location>
        <begin position="223"/>
        <end position="245"/>
    </location>
</feature>
<keyword evidence="5" id="KW-0812">Transmembrane</keyword>
<keyword evidence="4" id="KW-0067">ATP-binding</keyword>
<keyword evidence="8" id="KW-1185">Reference proteome</keyword>
<dbReference type="AlphaFoldDB" id="A0A9Q8LIS5"/>
<organism evidence="7 8">
    <name type="scientific">Passalora fulva</name>
    <name type="common">Tomato leaf mold</name>
    <name type="synonym">Cladosporium fulvum</name>
    <dbReference type="NCBI Taxonomy" id="5499"/>
    <lineage>
        <taxon>Eukaryota</taxon>
        <taxon>Fungi</taxon>
        <taxon>Dikarya</taxon>
        <taxon>Ascomycota</taxon>
        <taxon>Pezizomycotina</taxon>
        <taxon>Dothideomycetes</taxon>
        <taxon>Dothideomycetidae</taxon>
        <taxon>Mycosphaerellales</taxon>
        <taxon>Mycosphaerellaceae</taxon>
        <taxon>Fulvia</taxon>
    </lineage>
</organism>
<dbReference type="SUPFAM" id="SSF52540">
    <property type="entry name" value="P-loop containing nucleoside triphosphate hydrolases"/>
    <property type="match status" value="2"/>
</dbReference>
<dbReference type="GO" id="GO:0016020">
    <property type="term" value="C:membrane"/>
    <property type="evidence" value="ECO:0007669"/>
    <property type="project" value="InterPro"/>
</dbReference>
<dbReference type="Gene3D" id="3.40.50.300">
    <property type="entry name" value="P-loop containing nucleotide triphosphate hydrolases"/>
    <property type="match status" value="2"/>
</dbReference>